<keyword evidence="2" id="KW-1185">Reference proteome</keyword>
<dbReference type="InterPro" id="IPR036188">
    <property type="entry name" value="FAD/NAD-bd_sf"/>
</dbReference>
<dbReference type="PANTHER" id="PTHR42877:SF4">
    <property type="entry name" value="FAD_NAD(P)-BINDING DOMAIN-CONTAINING PROTEIN-RELATED"/>
    <property type="match status" value="1"/>
</dbReference>
<gene>
    <name evidence="1" type="ORF">Aiant_13810</name>
</gene>
<proteinExistence type="predicted"/>
<dbReference type="GO" id="GO:0004497">
    <property type="term" value="F:monooxygenase activity"/>
    <property type="evidence" value="ECO:0007669"/>
    <property type="project" value="UniProtKB-KW"/>
</dbReference>
<organism evidence="1 2">
    <name type="scientific">Actinoplanes ianthinogenes</name>
    <dbReference type="NCBI Taxonomy" id="122358"/>
    <lineage>
        <taxon>Bacteria</taxon>
        <taxon>Bacillati</taxon>
        <taxon>Actinomycetota</taxon>
        <taxon>Actinomycetes</taxon>
        <taxon>Micromonosporales</taxon>
        <taxon>Micromonosporaceae</taxon>
        <taxon>Actinoplanes</taxon>
    </lineage>
</organism>
<evidence type="ECO:0000313" key="1">
    <source>
        <dbReference type="EMBL" id="BCJ40724.1"/>
    </source>
</evidence>
<dbReference type="Pfam" id="PF13738">
    <property type="entry name" value="Pyr_redox_3"/>
    <property type="match status" value="1"/>
</dbReference>
<sequence>MTRILIIGAGFGGVAAADALLKAGFDDITLVEKADRVGGVWRDNRYPGCACDIPAPLYSYSYAQNPAWSRRFPPQSEILAYLERCVAEFGLAGKVRLGTEVTAAEWADGVWRVTTAAGEVLVADVVIPAVGQLSRPAMPQLSGEFAGPAMHTARWDPSVSLSGKRVAVIGTGASAIQLVPAIAGVASRVTVFQRTAPWTLPKPNRRYGFVRRNLYKSFPALMGPARAGTWLMTVVTGRALTGHKIAGALLHTLSAGQRRWQVRDPALRRKVTPDEPMGCKRVLFTNDWLPTLARPDVDLITEKIIGVTAGGVRTADGVEHAADVLVYGTGFAATEFLVPIKVTGRDGVRLDEVWKDGAHAYLGMAVPGFPNMFLVYGPNTNTGNTSVVYFHEAQARWIAQAVRHLNHHQTPFEVRPEVAAAYDEELQTRLAKSVWTSCQSWYRTATGRVVTNWPGMAAEYRRRTTRLRPEDFW</sequence>
<dbReference type="Proteomes" id="UP000676967">
    <property type="component" value="Chromosome"/>
</dbReference>
<accession>A0ABM7LNF7</accession>
<reference evidence="1 2" key="1">
    <citation type="submission" date="2020-08" db="EMBL/GenBank/DDBJ databases">
        <title>Whole genome shotgun sequence of Actinoplanes ianthinogenes NBRC 13996.</title>
        <authorList>
            <person name="Komaki H."/>
            <person name="Tamura T."/>
        </authorList>
    </citation>
    <scope>NUCLEOTIDE SEQUENCE [LARGE SCALE GENOMIC DNA]</scope>
    <source>
        <strain evidence="1 2">NBRC 13996</strain>
    </source>
</reference>
<dbReference type="RefSeq" id="WP_189335077.1">
    <property type="nucleotide sequence ID" value="NZ_AP023356.1"/>
</dbReference>
<keyword evidence="1" id="KW-0560">Oxidoreductase</keyword>
<dbReference type="EMBL" id="AP023356">
    <property type="protein sequence ID" value="BCJ40724.1"/>
    <property type="molecule type" value="Genomic_DNA"/>
</dbReference>
<dbReference type="Gene3D" id="3.50.50.60">
    <property type="entry name" value="FAD/NAD(P)-binding domain"/>
    <property type="match status" value="2"/>
</dbReference>
<evidence type="ECO:0000313" key="2">
    <source>
        <dbReference type="Proteomes" id="UP000676967"/>
    </source>
</evidence>
<dbReference type="InterPro" id="IPR051209">
    <property type="entry name" value="FAD-bind_Monooxygenase_sf"/>
</dbReference>
<dbReference type="SUPFAM" id="SSF51905">
    <property type="entry name" value="FAD/NAD(P)-binding domain"/>
    <property type="match status" value="1"/>
</dbReference>
<name>A0ABM7LNF7_9ACTN</name>
<keyword evidence="1" id="KW-0503">Monooxygenase</keyword>
<protein>
    <submittedName>
        <fullName evidence="1">Monooxygenase</fullName>
    </submittedName>
</protein>
<dbReference type="PRINTS" id="PR00419">
    <property type="entry name" value="ADXRDTASE"/>
</dbReference>
<dbReference type="PANTHER" id="PTHR42877">
    <property type="entry name" value="L-ORNITHINE N(5)-MONOOXYGENASE-RELATED"/>
    <property type="match status" value="1"/>
</dbReference>